<keyword evidence="8" id="KW-1185">Reference proteome</keyword>
<evidence type="ECO:0000256" key="5">
    <source>
        <dbReference type="SAM" id="MobiDB-lite"/>
    </source>
</evidence>
<dbReference type="PROSITE" id="PS50931">
    <property type="entry name" value="HTH_LYSR"/>
    <property type="match status" value="1"/>
</dbReference>
<protein>
    <submittedName>
        <fullName evidence="7">LysR family transcriptional regulator</fullName>
    </submittedName>
</protein>
<comment type="caution">
    <text evidence="7">The sequence shown here is derived from an EMBL/GenBank/DDBJ whole genome shotgun (WGS) entry which is preliminary data.</text>
</comment>
<dbReference type="PRINTS" id="PR00039">
    <property type="entry name" value="HTHLYSR"/>
</dbReference>
<dbReference type="GO" id="GO:0005829">
    <property type="term" value="C:cytosol"/>
    <property type="evidence" value="ECO:0007669"/>
    <property type="project" value="TreeGrafter"/>
</dbReference>
<dbReference type="SUPFAM" id="SSF53850">
    <property type="entry name" value="Periplasmic binding protein-like II"/>
    <property type="match status" value="1"/>
</dbReference>
<dbReference type="GO" id="GO:0003700">
    <property type="term" value="F:DNA-binding transcription factor activity"/>
    <property type="evidence" value="ECO:0007669"/>
    <property type="project" value="InterPro"/>
</dbReference>
<dbReference type="InterPro" id="IPR005119">
    <property type="entry name" value="LysR_subst-bd"/>
</dbReference>
<dbReference type="Pfam" id="PF00126">
    <property type="entry name" value="HTH_1"/>
    <property type="match status" value="1"/>
</dbReference>
<name>A0A2U1V689_9PROT</name>
<accession>A0A2U1V689</accession>
<keyword evidence="2" id="KW-0805">Transcription regulation</keyword>
<dbReference type="InterPro" id="IPR036388">
    <property type="entry name" value="WH-like_DNA-bd_sf"/>
</dbReference>
<dbReference type="Gene3D" id="3.40.190.10">
    <property type="entry name" value="Periplasmic binding protein-like II"/>
    <property type="match status" value="2"/>
</dbReference>
<gene>
    <name evidence="7" type="ORF">CR165_05520</name>
</gene>
<dbReference type="SUPFAM" id="SSF46785">
    <property type="entry name" value="Winged helix' DNA-binding domain"/>
    <property type="match status" value="1"/>
</dbReference>
<dbReference type="CDD" id="cd05466">
    <property type="entry name" value="PBP2_LTTR_substrate"/>
    <property type="match status" value="1"/>
</dbReference>
<dbReference type="RefSeq" id="WP_109515986.1">
    <property type="nucleotide sequence ID" value="NZ_PDOA01000003.1"/>
</dbReference>
<dbReference type="InterPro" id="IPR036390">
    <property type="entry name" value="WH_DNA-bd_sf"/>
</dbReference>
<keyword evidence="4" id="KW-0804">Transcription</keyword>
<dbReference type="AlphaFoldDB" id="A0A2U1V689"/>
<dbReference type="OrthoDB" id="7840053at2"/>
<feature type="region of interest" description="Disordered" evidence="5">
    <location>
        <begin position="301"/>
        <end position="341"/>
    </location>
</feature>
<feature type="compositionally biased region" description="Low complexity" evidence="5">
    <location>
        <begin position="301"/>
        <end position="316"/>
    </location>
</feature>
<evidence type="ECO:0000256" key="4">
    <source>
        <dbReference type="ARBA" id="ARBA00023163"/>
    </source>
</evidence>
<dbReference type="GO" id="GO:0003677">
    <property type="term" value="F:DNA binding"/>
    <property type="evidence" value="ECO:0007669"/>
    <property type="project" value="UniProtKB-KW"/>
</dbReference>
<dbReference type="EMBL" id="PDOA01000003">
    <property type="protein sequence ID" value="PWC29412.1"/>
    <property type="molecule type" value="Genomic_DNA"/>
</dbReference>
<reference evidence="8" key="1">
    <citation type="submission" date="2017-10" db="EMBL/GenBank/DDBJ databases">
        <authorList>
            <person name="Toshchakov S.V."/>
            <person name="Goeva M.A."/>
        </authorList>
    </citation>
    <scope>NUCLEOTIDE SEQUENCE [LARGE SCALE GENOMIC DNA]</scope>
    <source>
        <strain evidence="8">JR1/69-1-13</strain>
    </source>
</reference>
<comment type="similarity">
    <text evidence="1">Belongs to the LysR transcriptional regulatory family.</text>
</comment>
<keyword evidence="3" id="KW-0238">DNA-binding</keyword>
<dbReference type="InterPro" id="IPR050950">
    <property type="entry name" value="HTH-type_LysR_regulators"/>
</dbReference>
<dbReference type="Proteomes" id="UP000245048">
    <property type="component" value="Unassembled WGS sequence"/>
</dbReference>
<evidence type="ECO:0000313" key="8">
    <source>
        <dbReference type="Proteomes" id="UP000245048"/>
    </source>
</evidence>
<evidence type="ECO:0000256" key="2">
    <source>
        <dbReference type="ARBA" id="ARBA00023015"/>
    </source>
</evidence>
<dbReference type="PANTHER" id="PTHR30419">
    <property type="entry name" value="HTH-TYPE TRANSCRIPTIONAL REGULATOR YBHD"/>
    <property type="match status" value="1"/>
</dbReference>
<sequence length="341" mass="35065">MAAPTLRQLRAYLAIVEAGSVSLAARSLGLTQPALSQQLRELERLLGLRLLDRAGGRSLPTAAGQALLGPARQAIEAAEAVSAAAARHRGGLAGRVRLGTGASACIHLLPPVLAAVKRAHPGLEIVVATGNSAEMVRRVEEGALDLALVTLPAGGSRALQVTRLRADPQLALLPEAMAPAAAALRPAELARLPLILYESGGTSRRLVDAWFARAGLAPRPLMELGSVEAIKGLVAGGLGASVVPSLAVPVAPPGTVLRPLRPALPRELGLVLRREKIREHGLRVLLEGLQALRATPPVLQGQGEAQGEAPGATGPASMAFTRRPGTSAPGTGDLPCLDCKD</sequence>
<evidence type="ECO:0000259" key="6">
    <source>
        <dbReference type="PROSITE" id="PS50931"/>
    </source>
</evidence>
<evidence type="ECO:0000313" key="7">
    <source>
        <dbReference type="EMBL" id="PWC29412.1"/>
    </source>
</evidence>
<feature type="domain" description="HTH lysR-type" evidence="6">
    <location>
        <begin position="4"/>
        <end position="61"/>
    </location>
</feature>
<organism evidence="7 8">
    <name type="scientific">Teichococcus aestuarii</name>
    <dbReference type="NCBI Taxonomy" id="568898"/>
    <lineage>
        <taxon>Bacteria</taxon>
        <taxon>Pseudomonadati</taxon>
        <taxon>Pseudomonadota</taxon>
        <taxon>Alphaproteobacteria</taxon>
        <taxon>Acetobacterales</taxon>
        <taxon>Roseomonadaceae</taxon>
        <taxon>Roseomonas</taxon>
    </lineage>
</organism>
<dbReference type="Gene3D" id="1.10.10.10">
    <property type="entry name" value="Winged helix-like DNA-binding domain superfamily/Winged helix DNA-binding domain"/>
    <property type="match status" value="1"/>
</dbReference>
<evidence type="ECO:0000256" key="1">
    <source>
        <dbReference type="ARBA" id="ARBA00009437"/>
    </source>
</evidence>
<dbReference type="Pfam" id="PF03466">
    <property type="entry name" value="LysR_substrate"/>
    <property type="match status" value="1"/>
</dbReference>
<proteinExistence type="inferred from homology"/>
<dbReference type="InterPro" id="IPR000847">
    <property type="entry name" value="LysR_HTH_N"/>
</dbReference>
<evidence type="ECO:0000256" key="3">
    <source>
        <dbReference type="ARBA" id="ARBA00023125"/>
    </source>
</evidence>